<evidence type="ECO:0000256" key="4">
    <source>
        <dbReference type="ARBA" id="ARBA00022679"/>
    </source>
</evidence>
<evidence type="ECO:0000256" key="2">
    <source>
        <dbReference type="ARBA" id="ARBA00022448"/>
    </source>
</evidence>
<dbReference type="PANTHER" id="PTHR45008">
    <property type="entry name" value="PTS SYSTEM GLUCOSE-SPECIFIC EIIA COMPONENT"/>
    <property type="match status" value="1"/>
</dbReference>
<keyword evidence="6" id="KW-0418">Kinase</keyword>
<name>A0A5J5L1T9_9MICC</name>
<dbReference type="PROSITE" id="PS51093">
    <property type="entry name" value="PTS_EIIA_TYPE_1"/>
    <property type="match status" value="1"/>
</dbReference>
<protein>
    <submittedName>
        <fullName evidence="8">PTS glucose transporter subunit IIA</fullName>
    </submittedName>
</protein>
<dbReference type="GO" id="GO:0016301">
    <property type="term" value="F:kinase activity"/>
    <property type="evidence" value="ECO:0007669"/>
    <property type="project" value="UniProtKB-KW"/>
</dbReference>
<evidence type="ECO:0000256" key="5">
    <source>
        <dbReference type="ARBA" id="ARBA00022683"/>
    </source>
</evidence>
<dbReference type="EMBL" id="SZWF01000004">
    <property type="protein sequence ID" value="KAA9394931.1"/>
    <property type="molecule type" value="Genomic_DNA"/>
</dbReference>
<dbReference type="OrthoDB" id="9797715at2"/>
<keyword evidence="3 8" id="KW-0762">Sugar transport</keyword>
<dbReference type="AlphaFoldDB" id="A0A5J5L1T9"/>
<dbReference type="PANTHER" id="PTHR45008:SF1">
    <property type="entry name" value="PTS SYSTEM GLUCOSE-SPECIFIC EIIA COMPONENT"/>
    <property type="match status" value="1"/>
</dbReference>
<dbReference type="RefSeq" id="WP_158033242.1">
    <property type="nucleotide sequence ID" value="NZ_ML708613.1"/>
</dbReference>
<evidence type="ECO:0000313" key="8">
    <source>
        <dbReference type="EMBL" id="KAA9394931.1"/>
    </source>
</evidence>
<reference evidence="8 9" key="1">
    <citation type="submission" date="2019-05" db="EMBL/GenBank/DDBJ databases">
        <title>Kocuria coralli sp. nov., a novel actinobacterium isolated from coral reef seawater.</title>
        <authorList>
            <person name="Li J."/>
        </authorList>
    </citation>
    <scope>NUCLEOTIDE SEQUENCE [LARGE SCALE GENOMIC DNA]</scope>
    <source>
        <strain evidence="8 9">SCSIO 13007</strain>
    </source>
</reference>
<gene>
    <name evidence="8" type="ORF">FCK90_05245</name>
</gene>
<evidence type="ECO:0000256" key="6">
    <source>
        <dbReference type="ARBA" id="ARBA00022777"/>
    </source>
</evidence>
<comment type="subcellular location">
    <subcellularLocation>
        <location evidence="1">Cytoplasm</location>
    </subcellularLocation>
</comment>
<evidence type="ECO:0000259" key="7">
    <source>
        <dbReference type="PROSITE" id="PS51093"/>
    </source>
</evidence>
<dbReference type="PROSITE" id="PS00371">
    <property type="entry name" value="PTS_EIIA_TYPE_1_HIS"/>
    <property type="match status" value="1"/>
</dbReference>
<dbReference type="Pfam" id="PF00358">
    <property type="entry name" value="PTS_EIIA_1"/>
    <property type="match status" value="1"/>
</dbReference>
<evidence type="ECO:0000313" key="9">
    <source>
        <dbReference type="Proteomes" id="UP000325957"/>
    </source>
</evidence>
<dbReference type="NCBIfam" id="TIGR00830">
    <property type="entry name" value="PTBA"/>
    <property type="match status" value="1"/>
</dbReference>
<dbReference type="InterPro" id="IPR001127">
    <property type="entry name" value="PTS_EIIA_1_perm"/>
</dbReference>
<dbReference type="InterPro" id="IPR050890">
    <property type="entry name" value="PTS_EIIA_component"/>
</dbReference>
<proteinExistence type="predicted"/>
<sequence>MTVQVLAPFGGRAVGLGEVPDPVFAQGMVGPGVAVIPDDDATRLSVVAPVTGTIMKALPHAVAIVTPGGQGVLVHVGLDTVELKGDGFEMLVETKQAVTAGQEMLTVDAAAVRAKGYDLCSPVVVMDAAADAVVNAASGPVAAGQNLFEITG</sequence>
<organism evidence="8 9">
    <name type="scientific">Kocuria coralli</name>
    <dbReference type="NCBI Taxonomy" id="1461025"/>
    <lineage>
        <taxon>Bacteria</taxon>
        <taxon>Bacillati</taxon>
        <taxon>Actinomycetota</taxon>
        <taxon>Actinomycetes</taxon>
        <taxon>Micrococcales</taxon>
        <taxon>Micrococcaceae</taxon>
        <taxon>Kocuria</taxon>
    </lineage>
</organism>
<dbReference type="GO" id="GO:0009401">
    <property type="term" value="P:phosphoenolpyruvate-dependent sugar phosphotransferase system"/>
    <property type="evidence" value="ECO:0007669"/>
    <property type="project" value="UniProtKB-KW"/>
</dbReference>
<evidence type="ECO:0000256" key="1">
    <source>
        <dbReference type="ARBA" id="ARBA00004496"/>
    </source>
</evidence>
<comment type="caution">
    <text evidence="8">The sequence shown here is derived from an EMBL/GenBank/DDBJ whole genome shotgun (WGS) entry which is preliminary data.</text>
</comment>
<keyword evidence="4" id="KW-0808">Transferase</keyword>
<keyword evidence="2" id="KW-0813">Transport</keyword>
<keyword evidence="9" id="KW-1185">Reference proteome</keyword>
<dbReference type="SUPFAM" id="SSF51261">
    <property type="entry name" value="Duplicated hybrid motif"/>
    <property type="match status" value="1"/>
</dbReference>
<dbReference type="Gene3D" id="2.70.70.10">
    <property type="entry name" value="Glucose Permease (Domain IIA)"/>
    <property type="match status" value="1"/>
</dbReference>
<dbReference type="InterPro" id="IPR011055">
    <property type="entry name" value="Dup_hybrid_motif"/>
</dbReference>
<dbReference type="Proteomes" id="UP000325957">
    <property type="component" value="Unassembled WGS sequence"/>
</dbReference>
<feature type="domain" description="PTS EIIA type-1" evidence="7">
    <location>
        <begin position="21"/>
        <end position="127"/>
    </location>
</feature>
<evidence type="ECO:0000256" key="3">
    <source>
        <dbReference type="ARBA" id="ARBA00022597"/>
    </source>
</evidence>
<keyword evidence="5" id="KW-0598">Phosphotransferase system</keyword>
<accession>A0A5J5L1T9</accession>
<dbReference type="GO" id="GO:0005737">
    <property type="term" value="C:cytoplasm"/>
    <property type="evidence" value="ECO:0007669"/>
    <property type="project" value="UniProtKB-SubCell"/>
</dbReference>